<feature type="domain" description="Transposase IS110-like N-terminal" evidence="2">
    <location>
        <begin position="6"/>
        <end position="151"/>
    </location>
</feature>
<evidence type="ECO:0000259" key="3">
    <source>
        <dbReference type="Pfam" id="PF02371"/>
    </source>
</evidence>
<sequence>MKNFIIGIDVSKDTLDFCILQKDSRRKLQQGVIPNKEKEILTWLKNLDKENVVVALEHTGHYGALLSWLLEEQLFTYYLINPLDLQRSLGLQRGKSDIVDAYRIADYIITNHHKLSPFKLPCESLRKLKALMTARERYVKMSVQIQNSLKAEIILSEKVALKQLIKLEQKQLKSIKKTIQDLEKQMMEIVKSSQDLNTTYTKISSVIGVGTITAIKCIIETDNFTRFTDARKFNCHCGLAPFPYQSGSSIKGRTKTHFLRDKTLKSILFKAAGSAIQHDPQLKKYYEQKLEKGKHKLTALNAVANKIVLRIFAVAKRNEPFVKLIT</sequence>
<dbReference type="Pfam" id="PF01548">
    <property type="entry name" value="DEDD_Tnp_IS110"/>
    <property type="match status" value="1"/>
</dbReference>
<dbReference type="Pfam" id="PF02371">
    <property type="entry name" value="Transposase_20"/>
    <property type="match status" value="1"/>
</dbReference>
<feature type="coiled-coil region" evidence="1">
    <location>
        <begin position="165"/>
        <end position="199"/>
    </location>
</feature>
<protein>
    <submittedName>
        <fullName evidence="4">IS110 family transposase</fullName>
    </submittedName>
</protein>
<evidence type="ECO:0000313" key="5">
    <source>
        <dbReference type="Proteomes" id="UP000268372"/>
    </source>
</evidence>
<dbReference type="NCBIfam" id="NF033542">
    <property type="entry name" value="transpos_IS110"/>
    <property type="match status" value="1"/>
</dbReference>
<dbReference type="GO" id="GO:0003677">
    <property type="term" value="F:DNA binding"/>
    <property type="evidence" value="ECO:0007669"/>
    <property type="project" value="InterPro"/>
</dbReference>
<dbReference type="GO" id="GO:0006313">
    <property type="term" value="P:DNA transposition"/>
    <property type="evidence" value="ECO:0007669"/>
    <property type="project" value="InterPro"/>
</dbReference>
<keyword evidence="1" id="KW-0175">Coiled coil</keyword>
<dbReference type="InterPro" id="IPR047650">
    <property type="entry name" value="Transpos_IS110"/>
</dbReference>
<evidence type="ECO:0000256" key="1">
    <source>
        <dbReference type="SAM" id="Coils"/>
    </source>
</evidence>
<dbReference type="OrthoDB" id="964423at2"/>
<evidence type="ECO:0000259" key="2">
    <source>
        <dbReference type="Pfam" id="PF01548"/>
    </source>
</evidence>
<proteinExistence type="predicted"/>
<dbReference type="InterPro" id="IPR002525">
    <property type="entry name" value="Transp_IS110-like_N"/>
</dbReference>
<dbReference type="AlphaFoldDB" id="A0A3P1AIJ7"/>
<evidence type="ECO:0000313" key="4">
    <source>
        <dbReference type="EMBL" id="RRA88959.1"/>
    </source>
</evidence>
<comment type="caution">
    <text evidence="4">The sequence shown here is derived from an EMBL/GenBank/DDBJ whole genome shotgun (WGS) entry which is preliminary data.</text>
</comment>
<dbReference type="Proteomes" id="UP000268372">
    <property type="component" value="Unassembled WGS sequence"/>
</dbReference>
<dbReference type="InterPro" id="IPR003346">
    <property type="entry name" value="Transposase_20"/>
</dbReference>
<dbReference type="PANTHER" id="PTHR33055:SF3">
    <property type="entry name" value="PUTATIVE TRANSPOSASE FOR IS117-RELATED"/>
    <property type="match status" value="1"/>
</dbReference>
<gene>
    <name evidence="4" type="ORF">EG242_14770</name>
</gene>
<accession>A0A3P1AIJ7</accession>
<dbReference type="EMBL" id="RQTJ01000083">
    <property type="protein sequence ID" value="RRA88959.1"/>
    <property type="molecule type" value="Genomic_DNA"/>
</dbReference>
<dbReference type="RefSeq" id="WP_124900698.1">
    <property type="nucleotide sequence ID" value="NZ_RQTJ01000083.1"/>
</dbReference>
<dbReference type="PANTHER" id="PTHR33055">
    <property type="entry name" value="TRANSPOSASE FOR INSERTION SEQUENCE ELEMENT IS1111A"/>
    <property type="match status" value="1"/>
</dbReference>
<name>A0A3P1AIJ7_9FLAO</name>
<reference evidence="4 5" key="1">
    <citation type="submission" date="2018-11" db="EMBL/GenBank/DDBJ databases">
        <title>Flavobacterium sp. nov., YIM 102796 draft genome.</title>
        <authorList>
            <person name="Li G."/>
            <person name="Jiang Y."/>
        </authorList>
    </citation>
    <scope>NUCLEOTIDE SEQUENCE [LARGE SCALE GENOMIC DNA]</scope>
    <source>
        <strain evidence="4 5">YIM 102796</strain>
    </source>
</reference>
<organism evidence="4 5">
    <name type="scientific">Paenimyroides viscosum</name>
    <dbReference type="NCBI Taxonomy" id="2488729"/>
    <lineage>
        <taxon>Bacteria</taxon>
        <taxon>Pseudomonadati</taxon>
        <taxon>Bacteroidota</taxon>
        <taxon>Flavobacteriia</taxon>
        <taxon>Flavobacteriales</taxon>
        <taxon>Flavobacteriaceae</taxon>
        <taxon>Paenimyroides</taxon>
    </lineage>
</organism>
<keyword evidence="5" id="KW-1185">Reference proteome</keyword>
<feature type="domain" description="Transposase IS116/IS110/IS902 C-terminal" evidence="3">
    <location>
        <begin position="202"/>
        <end position="287"/>
    </location>
</feature>
<dbReference type="GO" id="GO:0004803">
    <property type="term" value="F:transposase activity"/>
    <property type="evidence" value="ECO:0007669"/>
    <property type="project" value="InterPro"/>
</dbReference>